<dbReference type="EMBL" id="BMAU01021193">
    <property type="protein sequence ID" value="GFX96696.1"/>
    <property type="molecule type" value="Genomic_DNA"/>
</dbReference>
<protein>
    <submittedName>
        <fullName evidence="1">Uncharacterized protein</fullName>
    </submittedName>
</protein>
<dbReference type="Proteomes" id="UP000887159">
    <property type="component" value="Unassembled WGS sequence"/>
</dbReference>
<evidence type="ECO:0000313" key="2">
    <source>
        <dbReference type="Proteomes" id="UP000887159"/>
    </source>
</evidence>
<name>A0A8X6RSG0_TRICX</name>
<proteinExistence type="predicted"/>
<reference evidence="1" key="1">
    <citation type="submission" date="2020-08" db="EMBL/GenBank/DDBJ databases">
        <title>Multicomponent nature underlies the extraordinary mechanical properties of spider dragline silk.</title>
        <authorList>
            <person name="Kono N."/>
            <person name="Nakamura H."/>
            <person name="Mori M."/>
            <person name="Yoshida Y."/>
            <person name="Ohtoshi R."/>
            <person name="Malay A.D."/>
            <person name="Moran D.A.P."/>
            <person name="Tomita M."/>
            <person name="Numata K."/>
            <person name="Arakawa K."/>
        </authorList>
    </citation>
    <scope>NUCLEOTIDE SEQUENCE</scope>
</reference>
<dbReference type="AlphaFoldDB" id="A0A8X6RSG0"/>
<gene>
    <name evidence="1" type="primary">NCL1_22128</name>
    <name evidence="1" type="ORF">TNCV_244831</name>
</gene>
<evidence type="ECO:0000313" key="1">
    <source>
        <dbReference type="EMBL" id="GFX96696.1"/>
    </source>
</evidence>
<keyword evidence="2" id="KW-1185">Reference proteome</keyword>
<comment type="caution">
    <text evidence="1">The sequence shown here is derived from an EMBL/GenBank/DDBJ whole genome shotgun (WGS) entry which is preliminary data.</text>
</comment>
<sequence>MAQVILNHGQMTWTTLELAPPRLTTTPHHREDVSDLDRFNVHHCPTRRVFNGTGLELVTKPATIRYLYHSATAAKTSFRQMTQIQHAFC</sequence>
<accession>A0A8X6RSG0</accession>
<organism evidence="1 2">
    <name type="scientific">Trichonephila clavipes</name>
    <name type="common">Golden silk orbweaver</name>
    <name type="synonym">Nephila clavipes</name>
    <dbReference type="NCBI Taxonomy" id="2585209"/>
    <lineage>
        <taxon>Eukaryota</taxon>
        <taxon>Metazoa</taxon>
        <taxon>Ecdysozoa</taxon>
        <taxon>Arthropoda</taxon>
        <taxon>Chelicerata</taxon>
        <taxon>Arachnida</taxon>
        <taxon>Araneae</taxon>
        <taxon>Araneomorphae</taxon>
        <taxon>Entelegynae</taxon>
        <taxon>Araneoidea</taxon>
        <taxon>Nephilidae</taxon>
        <taxon>Trichonephila</taxon>
    </lineage>
</organism>